<dbReference type="Proteomes" id="UP000754644">
    <property type="component" value="Unassembled WGS sequence"/>
</dbReference>
<evidence type="ECO:0000313" key="3">
    <source>
        <dbReference type="Proteomes" id="UP000754644"/>
    </source>
</evidence>
<dbReference type="AlphaFoldDB" id="A0A972VWU7"/>
<accession>A0A972VWU7</accession>
<feature type="compositionally biased region" description="Polar residues" evidence="1">
    <location>
        <begin position="107"/>
        <end position="120"/>
    </location>
</feature>
<name>A0A972VWU7_9GAMM</name>
<proteinExistence type="predicted"/>
<organism evidence="2 3">
    <name type="scientific">SAR86 cluster bacterium</name>
    <dbReference type="NCBI Taxonomy" id="2030880"/>
    <lineage>
        <taxon>Bacteria</taxon>
        <taxon>Pseudomonadati</taxon>
        <taxon>Pseudomonadota</taxon>
        <taxon>Gammaproteobacteria</taxon>
        <taxon>SAR86 cluster</taxon>
    </lineage>
</organism>
<evidence type="ECO:0000313" key="2">
    <source>
        <dbReference type="EMBL" id="NQV64557.1"/>
    </source>
</evidence>
<reference evidence="2" key="1">
    <citation type="submission" date="2020-05" db="EMBL/GenBank/DDBJ databases">
        <title>Sulfur intermediates as new biogeochemical hubs in an aquatic model microbial ecosystem.</title>
        <authorList>
            <person name="Vigneron A."/>
        </authorList>
    </citation>
    <scope>NUCLEOTIDE SEQUENCE</scope>
    <source>
        <strain evidence="2">Bin.250</strain>
    </source>
</reference>
<feature type="region of interest" description="Disordered" evidence="1">
    <location>
        <begin position="86"/>
        <end position="130"/>
    </location>
</feature>
<feature type="compositionally biased region" description="Basic and acidic residues" evidence="1">
    <location>
        <begin position="121"/>
        <end position="130"/>
    </location>
</feature>
<dbReference type="EMBL" id="JABMOJ010000153">
    <property type="protein sequence ID" value="NQV64557.1"/>
    <property type="molecule type" value="Genomic_DNA"/>
</dbReference>
<sequence>MLRTNRFTVITVIASHINAESQGLGVAASRRCDDAGWEDLCDDCDDCEVSGCCSSGAGAWGGVFEFDRGPPAGGVSDVGSDCESGFESGFESGVGESGVGKRGGWSVISTSPATSAANQIKSDRHTPDRY</sequence>
<comment type="caution">
    <text evidence="2">The sequence shown here is derived from an EMBL/GenBank/DDBJ whole genome shotgun (WGS) entry which is preliminary data.</text>
</comment>
<evidence type="ECO:0000256" key="1">
    <source>
        <dbReference type="SAM" id="MobiDB-lite"/>
    </source>
</evidence>
<protein>
    <submittedName>
        <fullName evidence="2">Uncharacterized protein</fullName>
    </submittedName>
</protein>
<gene>
    <name evidence="2" type="ORF">HQ497_04245</name>
</gene>